<keyword evidence="1" id="KW-0732">Signal</keyword>
<evidence type="ECO:0000313" key="3">
    <source>
        <dbReference type="Proteomes" id="UP001501469"/>
    </source>
</evidence>
<evidence type="ECO:0008006" key="4">
    <source>
        <dbReference type="Google" id="ProtNLM"/>
    </source>
</evidence>
<feature type="signal peptide" evidence="1">
    <location>
        <begin position="1"/>
        <end position="17"/>
    </location>
</feature>
<comment type="caution">
    <text evidence="2">The sequence shown here is derived from an EMBL/GenBank/DDBJ whole genome shotgun (WGS) entry which is preliminary data.</text>
</comment>
<evidence type="ECO:0000256" key="1">
    <source>
        <dbReference type="SAM" id="SignalP"/>
    </source>
</evidence>
<proteinExistence type="predicted"/>
<name>A0ABP7UPW1_9BACT</name>
<gene>
    <name evidence="2" type="ORF">GCM10022409_40040</name>
</gene>
<accession>A0ABP7UPW1</accession>
<feature type="chain" id="PRO_5045749128" description="Auto-transporter adhesin head GIN domain-containing protein" evidence="1">
    <location>
        <begin position="18"/>
        <end position="191"/>
    </location>
</feature>
<dbReference type="EMBL" id="BAABDK010000031">
    <property type="protein sequence ID" value="GAA4049446.1"/>
    <property type="molecule type" value="Genomic_DNA"/>
</dbReference>
<protein>
    <recommendedName>
        <fullName evidence="4">Auto-transporter adhesin head GIN domain-containing protein</fullName>
    </recommendedName>
</protein>
<reference evidence="3" key="1">
    <citation type="journal article" date="2019" name="Int. J. Syst. Evol. Microbiol.">
        <title>The Global Catalogue of Microorganisms (GCM) 10K type strain sequencing project: providing services to taxonomists for standard genome sequencing and annotation.</title>
        <authorList>
            <consortium name="The Broad Institute Genomics Platform"/>
            <consortium name="The Broad Institute Genome Sequencing Center for Infectious Disease"/>
            <person name="Wu L."/>
            <person name="Ma J."/>
        </authorList>
    </citation>
    <scope>NUCLEOTIDE SEQUENCE [LARGE SCALE GENOMIC DNA]</scope>
    <source>
        <strain evidence="3">JCM 17225</strain>
    </source>
</reference>
<sequence length="191" mass="20068">MKTITLFLAACVASAAAFGQGSTGVQGHYEQDAFIGPDNLKMTGQNVTLVSDPKLTNVVWIEHLLPGGRLKAIVHTKGDEKVIYAIPAQRDGAYQVDMGCVVYDLEDKKIVISLNNKDNCYGMKQSDYDSGVAITNGQIKAGGVEISGKKGIKPPGAQIGNGGIKVNTKAVMAGVQYIGHKPGAKSSSSDD</sequence>
<dbReference type="Proteomes" id="UP001501469">
    <property type="component" value="Unassembled WGS sequence"/>
</dbReference>
<evidence type="ECO:0000313" key="2">
    <source>
        <dbReference type="EMBL" id="GAA4049446.1"/>
    </source>
</evidence>
<keyword evidence="3" id="KW-1185">Reference proteome</keyword>
<dbReference type="RefSeq" id="WP_345058187.1">
    <property type="nucleotide sequence ID" value="NZ_BAABDK010000031.1"/>
</dbReference>
<organism evidence="2 3">
    <name type="scientific">Hymenobacter glaciei</name>
    <dbReference type="NCBI Taxonomy" id="877209"/>
    <lineage>
        <taxon>Bacteria</taxon>
        <taxon>Pseudomonadati</taxon>
        <taxon>Bacteroidota</taxon>
        <taxon>Cytophagia</taxon>
        <taxon>Cytophagales</taxon>
        <taxon>Hymenobacteraceae</taxon>
        <taxon>Hymenobacter</taxon>
    </lineage>
</organism>